<dbReference type="Gene3D" id="3.20.20.80">
    <property type="entry name" value="Glycosidases"/>
    <property type="match status" value="1"/>
</dbReference>
<feature type="domain" description="Glycosyl hydrolase family 13 catalytic" evidence="3">
    <location>
        <begin position="43"/>
        <end position="445"/>
    </location>
</feature>
<dbReference type="EMBL" id="JBFMKM010000016">
    <property type="protein sequence ID" value="KAL1296915.1"/>
    <property type="molecule type" value="Genomic_DNA"/>
</dbReference>
<keyword evidence="2" id="KW-0462">Maltose metabolism</keyword>
<dbReference type="InterPro" id="IPR006047">
    <property type="entry name" value="GH13_cat_dom"/>
</dbReference>
<dbReference type="SUPFAM" id="SSF51445">
    <property type="entry name" value="(Trans)glycosidases"/>
    <property type="match status" value="1"/>
</dbReference>
<comment type="caution">
    <text evidence="4">The sequence shown here is derived from an EMBL/GenBank/DDBJ whole genome shotgun (WGS) entry which is preliminary data.</text>
</comment>
<organism evidence="4 5">
    <name type="scientific">Neodothiora populina</name>
    <dbReference type="NCBI Taxonomy" id="2781224"/>
    <lineage>
        <taxon>Eukaryota</taxon>
        <taxon>Fungi</taxon>
        <taxon>Dikarya</taxon>
        <taxon>Ascomycota</taxon>
        <taxon>Pezizomycotina</taxon>
        <taxon>Dothideomycetes</taxon>
        <taxon>Dothideomycetidae</taxon>
        <taxon>Dothideales</taxon>
        <taxon>Dothioraceae</taxon>
        <taxon>Neodothiora</taxon>
    </lineage>
</organism>
<protein>
    <recommendedName>
        <fullName evidence="3">Glycosyl hydrolase family 13 catalytic domain-containing protein</fullName>
    </recommendedName>
</protein>
<dbReference type="Proteomes" id="UP001562354">
    <property type="component" value="Unassembled WGS sequence"/>
</dbReference>
<name>A0ABR3P3N4_9PEZI</name>
<dbReference type="PANTHER" id="PTHR10357:SF232">
    <property type="entry name" value="GLYCOSYL HYDROLASE FAMILY 13 CATALYTIC DOMAIN-CONTAINING PROTEIN"/>
    <property type="match status" value="1"/>
</dbReference>
<dbReference type="PANTHER" id="PTHR10357">
    <property type="entry name" value="ALPHA-AMYLASE FAMILY MEMBER"/>
    <property type="match status" value="1"/>
</dbReference>
<dbReference type="InterPro" id="IPR017853">
    <property type="entry name" value="GH"/>
</dbReference>
<keyword evidence="5" id="KW-1185">Reference proteome</keyword>
<evidence type="ECO:0000313" key="4">
    <source>
        <dbReference type="EMBL" id="KAL1296915.1"/>
    </source>
</evidence>
<gene>
    <name evidence="4" type="ORF">AAFC00_004526</name>
</gene>
<dbReference type="SMART" id="SM00642">
    <property type="entry name" value="Aamy"/>
    <property type="match status" value="1"/>
</dbReference>
<reference evidence="4 5" key="1">
    <citation type="submission" date="2024-07" db="EMBL/GenBank/DDBJ databases">
        <title>Draft sequence of the Neodothiora populina.</title>
        <authorList>
            <person name="Drown D.D."/>
            <person name="Schuette U.S."/>
            <person name="Buechlein A.B."/>
            <person name="Rusch D.R."/>
            <person name="Winton L.W."/>
            <person name="Adams G.A."/>
        </authorList>
    </citation>
    <scope>NUCLEOTIDE SEQUENCE [LARGE SCALE GENOMIC DNA]</scope>
    <source>
        <strain evidence="4 5">CPC 39397</strain>
    </source>
</reference>
<dbReference type="Gene3D" id="3.90.400.10">
    <property type="entry name" value="Oligo-1,6-glucosidase, Domain 2"/>
    <property type="match status" value="1"/>
</dbReference>
<dbReference type="RefSeq" id="XP_069196597.1">
    <property type="nucleotide sequence ID" value="XM_069348569.1"/>
</dbReference>
<sequence>MSSSLTGAPLPAIAASPVQYSASRYQARIREDNRWWKEAVIYQIYVPSFKDTNKDGYGDIRGVIQNLDYLHDLGINTIWLSPVCDSPFYDMGYDMSDYRSIGPKSGTINDLETLIQMAHERDMKILMDIALNHTSTEHAWFKASREAQSDVGDQSKRNYYISRDGKVDPDGNEMSPNNWESVFEGSMWEYDEVAKKYYLHIFGNVQADFNWDCAALREEVFEVLRFWLDKGIDGFRLDAINLVSKVPGLPDAPILNPSRHEQKANDFFANGPNIHLYLQEMYEKVFTHYKCVVLGEMSCGITTQQAVDYLAPSNGKPEIDLIIQFNHVELDCIDGDKWLLRDWQLRELKDVTTKWQHTTTKIGAWNTVWMENHDQPRAISRFTYPTLVLRPYAAKLLALHMLTLRGTVLIYQGQELGLANPEDFTEDMMRDIETLIFWRKIDHVATDEASRKRLEAAKHAIKVKGRDAGRVLMPWDRTEHRGFTEPDVTS</sequence>
<evidence type="ECO:0000256" key="2">
    <source>
        <dbReference type="ARBA" id="ARBA00026248"/>
    </source>
</evidence>
<evidence type="ECO:0000313" key="5">
    <source>
        <dbReference type="Proteomes" id="UP001562354"/>
    </source>
</evidence>
<dbReference type="GeneID" id="95978226"/>
<accession>A0ABR3P3N4</accession>
<evidence type="ECO:0000256" key="1">
    <source>
        <dbReference type="ARBA" id="ARBA00008061"/>
    </source>
</evidence>
<proteinExistence type="inferred from homology"/>
<evidence type="ECO:0000259" key="3">
    <source>
        <dbReference type="SMART" id="SM00642"/>
    </source>
</evidence>
<comment type="similarity">
    <text evidence="1">Belongs to the glycosyl hydrolase 13 family.</text>
</comment>
<dbReference type="InterPro" id="IPR045857">
    <property type="entry name" value="O16G_dom_2"/>
</dbReference>
<dbReference type="Pfam" id="PF00128">
    <property type="entry name" value="Alpha-amylase"/>
    <property type="match status" value="1"/>
</dbReference>